<dbReference type="InterPro" id="IPR008271">
    <property type="entry name" value="Ser/Thr_kinase_AS"/>
</dbReference>
<dbReference type="GO" id="GO:0004674">
    <property type="term" value="F:protein serine/threonine kinase activity"/>
    <property type="evidence" value="ECO:0007669"/>
    <property type="project" value="UniProtKB-KW"/>
</dbReference>
<dbReference type="Pfam" id="PF00069">
    <property type="entry name" value="Pkinase"/>
    <property type="match status" value="1"/>
</dbReference>
<feature type="region of interest" description="Disordered" evidence="6">
    <location>
        <begin position="1"/>
        <end position="21"/>
    </location>
</feature>
<dbReference type="InterPro" id="IPR017441">
    <property type="entry name" value="Protein_kinase_ATP_BS"/>
</dbReference>
<dbReference type="eggNOG" id="COG0457">
    <property type="taxonomic scope" value="Bacteria"/>
</dbReference>
<dbReference type="Gene3D" id="1.25.40.10">
    <property type="entry name" value="Tetratricopeptide repeat domain"/>
    <property type="match status" value="1"/>
</dbReference>
<dbReference type="PANTHER" id="PTHR43289">
    <property type="entry name" value="MITOGEN-ACTIVATED PROTEIN KINASE KINASE KINASE 20-RELATED"/>
    <property type="match status" value="1"/>
</dbReference>
<reference evidence="8 9" key="1">
    <citation type="submission" date="2013-08" db="EMBL/GenBank/DDBJ databases">
        <title>Genomic analysis of Lysobacter defluvii.</title>
        <authorList>
            <person name="Wang Q."/>
            <person name="Wang G."/>
        </authorList>
    </citation>
    <scope>NUCLEOTIDE SEQUENCE [LARGE SCALE GENOMIC DNA]</scope>
    <source>
        <strain evidence="8 9">IMMIB APB-9</strain>
    </source>
</reference>
<evidence type="ECO:0000256" key="4">
    <source>
        <dbReference type="ARBA" id="ARBA00022840"/>
    </source>
</evidence>
<dbReference type="Proteomes" id="UP000030003">
    <property type="component" value="Unassembled WGS sequence"/>
</dbReference>
<comment type="caution">
    <text evidence="8">The sequence shown here is derived from an EMBL/GenBank/DDBJ whole genome shotgun (WGS) entry which is preliminary data.</text>
</comment>
<evidence type="ECO:0000259" key="7">
    <source>
        <dbReference type="PROSITE" id="PS50011"/>
    </source>
</evidence>
<evidence type="ECO:0000256" key="1">
    <source>
        <dbReference type="ARBA" id="ARBA00022679"/>
    </source>
</evidence>
<dbReference type="eggNOG" id="COG0515">
    <property type="taxonomic scope" value="Bacteria"/>
</dbReference>
<keyword evidence="2 5" id="KW-0547">Nucleotide-binding</keyword>
<evidence type="ECO:0000256" key="3">
    <source>
        <dbReference type="ARBA" id="ARBA00022777"/>
    </source>
</evidence>
<dbReference type="CDD" id="cd14014">
    <property type="entry name" value="STKc_PknB_like"/>
    <property type="match status" value="1"/>
</dbReference>
<organism evidence="8 9">
    <name type="scientific">Lysobacter defluvii IMMIB APB-9 = DSM 18482</name>
    <dbReference type="NCBI Taxonomy" id="1385515"/>
    <lineage>
        <taxon>Bacteria</taxon>
        <taxon>Pseudomonadati</taxon>
        <taxon>Pseudomonadota</taxon>
        <taxon>Gammaproteobacteria</taxon>
        <taxon>Lysobacterales</taxon>
        <taxon>Lysobacteraceae</taxon>
        <taxon>Novilysobacter</taxon>
    </lineage>
</organism>
<dbReference type="InterPro" id="IPR000719">
    <property type="entry name" value="Prot_kinase_dom"/>
</dbReference>
<evidence type="ECO:0000313" key="8">
    <source>
        <dbReference type="EMBL" id="KGO98990.1"/>
    </source>
</evidence>
<dbReference type="RefSeq" id="WP_027069891.1">
    <property type="nucleotide sequence ID" value="NZ_AUHT01000007.1"/>
</dbReference>
<dbReference type="EMBL" id="AVBH01000037">
    <property type="protein sequence ID" value="KGO98990.1"/>
    <property type="molecule type" value="Genomic_DNA"/>
</dbReference>
<dbReference type="PROSITE" id="PS00107">
    <property type="entry name" value="PROTEIN_KINASE_ATP"/>
    <property type="match status" value="1"/>
</dbReference>
<dbReference type="OrthoDB" id="9801841at2"/>
<evidence type="ECO:0000256" key="2">
    <source>
        <dbReference type="ARBA" id="ARBA00022741"/>
    </source>
</evidence>
<feature type="binding site" evidence="5">
    <location>
        <position position="128"/>
    </location>
    <ligand>
        <name>ATP</name>
        <dbReference type="ChEBI" id="CHEBI:30616"/>
    </ligand>
</feature>
<dbReference type="PROSITE" id="PS00108">
    <property type="entry name" value="PROTEIN_KINASE_ST"/>
    <property type="match status" value="1"/>
</dbReference>
<dbReference type="InterPro" id="IPR011009">
    <property type="entry name" value="Kinase-like_dom_sf"/>
</dbReference>
<keyword evidence="8" id="KW-0723">Serine/threonine-protein kinase</keyword>
<keyword evidence="4 5" id="KW-0067">ATP-binding</keyword>
<feature type="domain" description="Protein kinase" evidence="7">
    <location>
        <begin position="97"/>
        <end position="383"/>
    </location>
</feature>
<name>A0A0A0M7G2_9GAMM</name>
<dbReference type="SMART" id="SM00220">
    <property type="entry name" value="S_TKc"/>
    <property type="match status" value="1"/>
</dbReference>
<dbReference type="STRING" id="1385515.GCA_000423325_01533"/>
<evidence type="ECO:0000313" key="9">
    <source>
        <dbReference type="Proteomes" id="UP000030003"/>
    </source>
</evidence>
<dbReference type="GO" id="GO:0005524">
    <property type="term" value="F:ATP binding"/>
    <property type="evidence" value="ECO:0007669"/>
    <property type="project" value="UniProtKB-UniRule"/>
</dbReference>
<keyword evidence="3 8" id="KW-0418">Kinase</keyword>
<dbReference type="Gene3D" id="3.30.200.20">
    <property type="entry name" value="Phosphorylase Kinase, domain 1"/>
    <property type="match status" value="1"/>
</dbReference>
<evidence type="ECO:0000256" key="5">
    <source>
        <dbReference type="PROSITE-ProRule" id="PRU10141"/>
    </source>
</evidence>
<gene>
    <name evidence="8" type="ORF">N791_12630</name>
</gene>
<dbReference type="PROSITE" id="PS50011">
    <property type="entry name" value="PROTEIN_KINASE_DOM"/>
    <property type="match status" value="1"/>
</dbReference>
<dbReference type="InterPro" id="IPR011990">
    <property type="entry name" value="TPR-like_helical_dom_sf"/>
</dbReference>
<proteinExistence type="predicted"/>
<keyword evidence="9" id="KW-1185">Reference proteome</keyword>
<keyword evidence="1" id="KW-0808">Transferase</keyword>
<dbReference type="PANTHER" id="PTHR43289:SF34">
    <property type="entry name" value="SERINE_THREONINE-PROTEIN KINASE YBDM-RELATED"/>
    <property type="match status" value="1"/>
</dbReference>
<dbReference type="SUPFAM" id="SSF48452">
    <property type="entry name" value="TPR-like"/>
    <property type="match status" value="1"/>
</dbReference>
<feature type="compositionally biased region" description="Gly residues" evidence="6">
    <location>
        <begin position="1"/>
        <end position="18"/>
    </location>
</feature>
<dbReference type="Gene3D" id="1.10.510.10">
    <property type="entry name" value="Transferase(Phosphotransferase) domain 1"/>
    <property type="match status" value="1"/>
</dbReference>
<dbReference type="AlphaFoldDB" id="A0A0A0M7G2"/>
<accession>A0A0A0M7G2</accession>
<sequence length="680" mass="73648">MSDTRAGGGAGSADGSGRAGAIDPEQWTRISAELDVLLELSPGARTARLGEVGREDPALAGELRRLLALEDESEKFLAEPVLPPSGLVVAGSEVGPYRLERLLGEGGMGQVWLAARADGLYQRRVALKLLRPGLADSDLRLRFTREREILGRLAHPHIARLLDAGISNSGLPYLALERVDGIPITDYCREHGTSLDERLAMFFQVCDAVSHAHANLVVHRDLKPSNILVTPAGEVRLLDFGIAKLLDRDPAPDRTRTGSRAFTLHYAAPEQLRGEPVSAMTDVYSLGVVLHELLTGVRPYRPARNTDAALEEAILLHEPIRPSVAVSSGAGGRWLGEDEGARRRYARRLSGDLDNIVSKALAKDPADRYASVEALAQDLHRHVGGRPVHARPPRLGYRFGKFVTRHRWPLATGSLVSLVVLVALGLVAWQAGQSSREIVRAQVMQAFMVGVLESLGDRGDARVGLDELLDRTVERAERQLADQPLPSAEVLAVVARVRLAREEPAEAAAVLARQQRLLRSMEDVPAGLALQSSLLQGRLLAMRGDGEGCLATMRVHEALAGREQARLPAQVAGFHAQMGHCHRLAGELQQARVNYERALALRRKPGGTVADEVESLVDLAALHTDAGRPGTALMELRAARKRLHDGGAPDHPVQAYIDRELARVRGGEDARTLVTGGPRE</sequence>
<dbReference type="SUPFAM" id="SSF56112">
    <property type="entry name" value="Protein kinase-like (PK-like)"/>
    <property type="match status" value="1"/>
</dbReference>
<protein>
    <submittedName>
        <fullName evidence="8">Serine/threonine protein kinase</fullName>
    </submittedName>
</protein>
<evidence type="ECO:0000256" key="6">
    <source>
        <dbReference type="SAM" id="MobiDB-lite"/>
    </source>
</evidence>